<dbReference type="InterPro" id="IPR036291">
    <property type="entry name" value="NAD(P)-bd_dom_sf"/>
</dbReference>
<dbReference type="InterPro" id="IPR052585">
    <property type="entry name" value="Lipid_raft_assoc_Zn_ADH"/>
</dbReference>
<proteinExistence type="predicted"/>
<dbReference type="STRING" id="69332.A0A388K580"/>
<dbReference type="Pfam" id="PF00107">
    <property type="entry name" value="ADH_zinc_N"/>
    <property type="match status" value="1"/>
</dbReference>
<dbReference type="PANTHER" id="PTHR43482:SF1">
    <property type="entry name" value="PROTEIN AST1-RELATED"/>
    <property type="match status" value="1"/>
</dbReference>
<dbReference type="OrthoDB" id="48317at2759"/>
<dbReference type="InterPro" id="IPR013149">
    <property type="entry name" value="ADH-like_C"/>
</dbReference>
<gene>
    <name evidence="2" type="ORF">CBR_g49987</name>
</gene>
<keyword evidence="3" id="KW-1185">Reference proteome</keyword>
<dbReference type="Gramene" id="GBG65195">
    <property type="protein sequence ID" value="GBG65195"/>
    <property type="gene ID" value="CBR_g49987"/>
</dbReference>
<evidence type="ECO:0000313" key="2">
    <source>
        <dbReference type="EMBL" id="GBG65195.1"/>
    </source>
</evidence>
<dbReference type="Proteomes" id="UP000265515">
    <property type="component" value="Unassembled WGS sequence"/>
</dbReference>
<dbReference type="EMBL" id="BFEA01000059">
    <property type="protein sequence ID" value="GBG65195.1"/>
    <property type="molecule type" value="Genomic_DNA"/>
</dbReference>
<dbReference type="PANTHER" id="PTHR43482">
    <property type="entry name" value="PROTEIN AST1-RELATED"/>
    <property type="match status" value="1"/>
</dbReference>
<feature type="domain" description="Alcohol dehydrogenase-like C-terminal" evidence="1">
    <location>
        <begin position="34"/>
        <end position="119"/>
    </location>
</feature>
<organism evidence="2 3">
    <name type="scientific">Chara braunii</name>
    <name type="common">Braun's stonewort</name>
    <dbReference type="NCBI Taxonomy" id="69332"/>
    <lineage>
        <taxon>Eukaryota</taxon>
        <taxon>Viridiplantae</taxon>
        <taxon>Streptophyta</taxon>
        <taxon>Charophyceae</taxon>
        <taxon>Charales</taxon>
        <taxon>Characeae</taxon>
        <taxon>Chara</taxon>
    </lineage>
</organism>
<dbReference type="Gene3D" id="3.40.50.720">
    <property type="entry name" value="NAD(P)-binding Rossmann-like Domain"/>
    <property type="match status" value="1"/>
</dbReference>
<evidence type="ECO:0000259" key="1">
    <source>
        <dbReference type="Pfam" id="PF00107"/>
    </source>
</evidence>
<sequence>MWKSNRLGIRCIVQWGVHVFNARQRLAVLGGGGAVGLSAIQLASAAGADVACTCGMRSMERVKAAGATRVIDYATVASEDLKHQFKGQFDAVLDTIGMEETEEAGVEMLKPGGHYMTLQGEVVKLADLYGLVLGGARAAANLFQKQLLYKNSHGIGSTYVYAAGGRCWISEG</sequence>
<accession>A0A388K580</accession>
<comment type="caution">
    <text evidence="2">The sequence shown here is derived from an EMBL/GenBank/DDBJ whole genome shotgun (WGS) entry which is preliminary data.</text>
</comment>
<evidence type="ECO:0000313" key="3">
    <source>
        <dbReference type="Proteomes" id="UP000265515"/>
    </source>
</evidence>
<reference evidence="2 3" key="1">
    <citation type="journal article" date="2018" name="Cell">
        <title>The Chara Genome: Secondary Complexity and Implications for Plant Terrestrialization.</title>
        <authorList>
            <person name="Nishiyama T."/>
            <person name="Sakayama H."/>
            <person name="Vries J.D."/>
            <person name="Buschmann H."/>
            <person name="Saint-Marcoux D."/>
            <person name="Ullrich K.K."/>
            <person name="Haas F.B."/>
            <person name="Vanderstraeten L."/>
            <person name="Becker D."/>
            <person name="Lang D."/>
            <person name="Vosolsobe S."/>
            <person name="Rombauts S."/>
            <person name="Wilhelmsson P.K.I."/>
            <person name="Janitza P."/>
            <person name="Kern R."/>
            <person name="Heyl A."/>
            <person name="Rumpler F."/>
            <person name="Villalobos L.I.A.C."/>
            <person name="Clay J.M."/>
            <person name="Skokan R."/>
            <person name="Toyoda A."/>
            <person name="Suzuki Y."/>
            <person name="Kagoshima H."/>
            <person name="Schijlen E."/>
            <person name="Tajeshwar N."/>
            <person name="Catarino B."/>
            <person name="Hetherington A.J."/>
            <person name="Saltykova A."/>
            <person name="Bonnot C."/>
            <person name="Breuninger H."/>
            <person name="Symeonidi A."/>
            <person name="Radhakrishnan G.V."/>
            <person name="Van Nieuwerburgh F."/>
            <person name="Deforce D."/>
            <person name="Chang C."/>
            <person name="Karol K.G."/>
            <person name="Hedrich R."/>
            <person name="Ulvskov P."/>
            <person name="Glockner G."/>
            <person name="Delwiche C.F."/>
            <person name="Petrasek J."/>
            <person name="Van de Peer Y."/>
            <person name="Friml J."/>
            <person name="Beilby M."/>
            <person name="Dolan L."/>
            <person name="Kohara Y."/>
            <person name="Sugano S."/>
            <person name="Fujiyama A."/>
            <person name="Delaux P.-M."/>
            <person name="Quint M."/>
            <person name="TheiBen G."/>
            <person name="Hagemann M."/>
            <person name="Harholt J."/>
            <person name="Dunand C."/>
            <person name="Zachgo S."/>
            <person name="Langdale J."/>
            <person name="Maumus F."/>
            <person name="Straeten D.V.D."/>
            <person name="Gould S.B."/>
            <person name="Rensing S.A."/>
        </authorList>
    </citation>
    <scope>NUCLEOTIDE SEQUENCE [LARGE SCALE GENOMIC DNA]</scope>
    <source>
        <strain evidence="2 3">S276</strain>
    </source>
</reference>
<dbReference type="SUPFAM" id="SSF51735">
    <property type="entry name" value="NAD(P)-binding Rossmann-fold domains"/>
    <property type="match status" value="1"/>
</dbReference>
<protein>
    <recommendedName>
        <fullName evidence="1">Alcohol dehydrogenase-like C-terminal domain-containing protein</fullName>
    </recommendedName>
</protein>
<dbReference type="AlphaFoldDB" id="A0A388K580"/>
<name>A0A388K580_CHABU</name>